<evidence type="ECO:0000313" key="1">
    <source>
        <dbReference type="EMBL" id="PHD64259.1"/>
    </source>
</evidence>
<dbReference type="EMBL" id="NUSQ01000139">
    <property type="protein sequence ID" value="PHD64259.1"/>
    <property type="molecule type" value="Genomic_DNA"/>
</dbReference>
<accession>A0A2B5XDZ3</accession>
<gene>
    <name evidence="1" type="ORF">COF40_24390</name>
</gene>
<proteinExistence type="predicted"/>
<evidence type="ECO:0000313" key="2">
    <source>
        <dbReference type="Proteomes" id="UP000225997"/>
    </source>
</evidence>
<dbReference type="RefSeq" id="WP_100063916.1">
    <property type="nucleotide sequence ID" value="NZ_NVHI01000147.1"/>
</dbReference>
<dbReference type="AlphaFoldDB" id="A0A2B5XDZ3"/>
<comment type="caution">
    <text evidence="1">The sequence shown here is derived from an EMBL/GenBank/DDBJ whole genome shotgun (WGS) entry which is preliminary data.</text>
</comment>
<protein>
    <submittedName>
        <fullName evidence="1">Uncharacterized protein</fullName>
    </submittedName>
</protein>
<sequence>MNMTDCARSKSNCLKGLQKITGSNFSFLKSEYNVEIVLLSGGSGRVPTELDYYQFIGGLLVMKKLVFNKRIDFSYVEGEILCITMGNKQDIIILVLDKKVTATYYYKIVHALKTGVFIVKIAVLNIYVKRA</sequence>
<reference evidence="1 2" key="1">
    <citation type="submission" date="2017-09" db="EMBL/GenBank/DDBJ databases">
        <title>Large-scale bioinformatics analysis of Bacillus genomes uncovers conserved roles of natural products in bacterial physiology.</title>
        <authorList>
            <consortium name="Agbiome Team Llc"/>
            <person name="Bleich R.M."/>
            <person name="Grubbs K.J."/>
            <person name="Santa Maria K.C."/>
            <person name="Allen S.E."/>
            <person name="Farag S."/>
            <person name="Shank E.A."/>
            <person name="Bowers A."/>
        </authorList>
    </citation>
    <scope>NUCLEOTIDE SEQUENCE [LARGE SCALE GENOMIC DNA]</scope>
    <source>
        <strain evidence="1 2">AFS044250</strain>
    </source>
</reference>
<organism evidence="1 2">
    <name type="scientific">Bacillus toyonensis</name>
    <dbReference type="NCBI Taxonomy" id="155322"/>
    <lineage>
        <taxon>Bacteria</taxon>
        <taxon>Bacillati</taxon>
        <taxon>Bacillota</taxon>
        <taxon>Bacilli</taxon>
        <taxon>Bacillales</taxon>
        <taxon>Bacillaceae</taxon>
        <taxon>Bacillus</taxon>
        <taxon>Bacillus cereus group</taxon>
    </lineage>
</organism>
<name>A0A2B5XDZ3_9BACI</name>
<dbReference type="Proteomes" id="UP000225997">
    <property type="component" value="Unassembled WGS sequence"/>
</dbReference>